<dbReference type="OrthoDB" id="2147163at2759"/>
<dbReference type="Pfam" id="PF01738">
    <property type="entry name" value="DLH"/>
    <property type="match status" value="1"/>
</dbReference>
<dbReference type="FunCoup" id="A0A165FPW8">
    <property type="interactions" value="31"/>
</dbReference>
<feature type="domain" description="Dienelactone hydrolase" evidence="1">
    <location>
        <begin position="37"/>
        <end position="247"/>
    </location>
</feature>
<dbReference type="SUPFAM" id="SSF53474">
    <property type="entry name" value="alpha/beta-Hydrolases"/>
    <property type="match status" value="1"/>
</dbReference>
<name>A0A165FPW8_9BASI</name>
<dbReference type="PANTHER" id="PTHR47668:SF1">
    <property type="entry name" value="DIENELACTONE HYDROLASE DOMAIN-CONTAINING PROTEIN-RELATED"/>
    <property type="match status" value="1"/>
</dbReference>
<dbReference type="GO" id="GO:0016787">
    <property type="term" value="F:hydrolase activity"/>
    <property type="evidence" value="ECO:0007669"/>
    <property type="project" value="InterPro"/>
</dbReference>
<protein>
    <recommendedName>
        <fullName evidence="1">Dienelactone hydrolase domain-containing protein</fullName>
    </recommendedName>
</protein>
<dbReference type="InterPro" id="IPR029058">
    <property type="entry name" value="AB_hydrolase_fold"/>
</dbReference>
<evidence type="ECO:0000313" key="3">
    <source>
        <dbReference type="Proteomes" id="UP000076842"/>
    </source>
</evidence>
<dbReference type="Gene3D" id="3.40.50.1820">
    <property type="entry name" value="alpha/beta hydrolase"/>
    <property type="match status" value="1"/>
</dbReference>
<dbReference type="Proteomes" id="UP000076842">
    <property type="component" value="Unassembled WGS sequence"/>
</dbReference>
<reference evidence="2 3" key="1">
    <citation type="journal article" date="2016" name="Mol. Biol. Evol.">
        <title>Comparative Genomics of Early-Diverging Mushroom-Forming Fungi Provides Insights into the Origins of Lignocellulose Decay Capabilities.</title>
        <authorList>
            <person name="Nagy L.G."/>
            <person name="Riley R."/>
            <person name="Tritt A."/>
            <person name="Adam C."/>
            <person name="Daum C."/>
            <person name="Floudas D."/>
            <person name="Sun H."/>
            <person name="Yadav J.S."/>
            <person name="Pangilinan J."/>
            <person name="Larsson K.H."/>
            <person name="Matsuura K."/>
            <person name="Barry K."/>
            <person name="Labutti K."/>
            <person name="Kuo R."/>
            <person name="Ohm R.A."/>
            <person name="Bhattacharya S.S."/>
            <person name="Shirouzu T."/>
            <person name="Yoshinaga Y."/>
            <person name="Martin F.M."/>
            <person name="Grigoriev I.V."/>
            <person name="Hibbett D.S."/>
        </authorList>
    </citation>
    <scope>NUCLEOTIDE SEQUENCE [LARGE SCALE GENOMIC DNA]</scope>
    <source>
        <strain evidence="2 3">HHB12733</strain>
    </source>
</reference>
<dbReference type="EMBL" id="KV423969">
    <property type="protein sequence ID" value="KZT57047.1"/>
    <property type="molecule type" value="Genomic_DNA"/>
</dbReference>
<dbReference type="InterPro" id="IPR002925">
    <property type="entry name" value="Dienelactn_hydro"/>
</dbReference>
<dbReference type="InParanoid" id="A0A165FPW8"/>
<evidence type="ECO:0000313" key="2">
    <source>
        <dbReference type="EMBL" id="KZT57047.1"/>
    </source>
</evidence>
<proteinExistence type="predicted"/>
<sequence length="249" mass="26760">MTTIVNDNKACCSLPPVEAEYTPKGEYINVAGYKSYTVGNKASKVAIISVMDVFGFAPQTVQGADLLSTSGAYVVLFDPFDGKPLAADVFMPPQTPEKQQAIQEFFSTLGAPGPAAVKVAEIVAELKGKGVEKIFLIGYCWGAKVAMISAAKDPIDGIIMCHPSMLTPEDADNCLVPVANFPSKDENAELMTTIDEKLKAKPYGDKCVFKTYDEVHGYAAARADLTAEGPLAAYKDVYQRSVNWVKSLV</sequence>
<keyword evidence="3" id="KW-1185">Reference proteome</keyword>
<dbReference type="STRING" id="1353952.A0A165FPW8"/>
<accession>A0A165FPW8</accession>
<dbReference type="PANTHER" id="PTHR47668">
    <property type="entry name" value="DIENELACTONE HYDROLASE FAMILY PROTEIN (AFU_ORTHOLOGUE AFUA_6G01940)"/>
    <property type="match status" value="1"/>
</dbReference>
<gene>
    <name evidence="2" type="ORF">CALCODRAFT_496717</name>
</gene>
<organism evidence="2 3">
    <name type="scientific">Calocera cornea HHB12733</name>
    <dbReference type="NCBI Taxonomy" id="1353952"/>
    <lineage>
        <taxon>Eukaryota</taxon>
        <taxon>Fungi</taxon>
        <taxon>Dikarya</taxon>
        <taxon>Basidiomycota</taxon>
        <taxon>Agaricomycotina</taxon>
        <taxon>Dacrymycetes</taxon>
        <taxon>Dacrymycetales</taxon>
        <taxon>Dacrymycetaceae</taxon>
        <taxon>Calocera</taxon>
    </lineage>
</organism>
<dbReference type="AlphaFoldDB" id="A0A165FPW8"/>
<evidence type="ECO:0000259" key="1">
    <source>
        <dbReference type="Pfam" id="PF01738"/>
    </source>
</evidence>